<comment type="caution">
    <text evidence="1">The sequence shown here is derived from an EMBL/GenBank/DDBJ whole genome shotgun (WGS) entry which is preliminary data.</text>
</comment>
<gene>
    <name evidence="1" type="ORF">L1I30_06790</name>
</gene>
<reference evidence="1" key="1">
    <citation type="submission" date="2022-01" db="EMBL/GenBank/DDBJ databases">
        <title>Gillisia lutea sp. nov., isolated from marine plastic residues from the Malvarosa beach (Valencia, Spain).</title>
        <authorList>
            <person name="Vidal-Verdu A."/>
            <person name="Molina-Menor E."/>
            <person name="Satari L."/>
            <person name="Pascual J."/>
            <person name="Pereto J."/>
            <person name="Porcar M."/>
        </authorList>
    </citation>
    <scope>NUCLEOTIDE SEQUENCE</scope>
    <source>
        <strain evidence="1">M10.2A</strain>
    </source>
</reference>
<sequence>MNKHVLILLLTFILVGCQKQDPKEQLQHLNGYWEINKVEFSKDSIREFNMSEDVDYFELKNEKGFRKKVRPQYDGTYKVTNTAEEIIAKTEEGKLMLYYTTPFNSWKETVLKADEDELQIKNERDFIYHYKRYTPLLENYNEEEE</sequence>
<dbReference type="PROSITE" id="PS51257">
    <property type="entry name" value="PROKAR_LIPOPROTEIN"/>
    <property type="match status" value="1"/>
</dbReference>
<proteinExistence type="predicted"/>
<name>A0ABS9EEU4_9FLAO</name>
<keyword evidence="2" id="KW-1185">Reference proteome</keyword>
<evidence type="ECO:0000313" key="1">
    <source>
        <dbReference type="EMBL" id="MCF4101366.1"/>
    </source>
</evidence>
<organism evidence="1 2">
    <name type="scientific">Gillisia lutea</name>
    <dbReference type="NCBI Taxonomy" id="2909668"/>
    <lineage>
        <taxon>Bacteria</taxon>
        <taxon>Pseudomonadati</taxon>
        <taxon>Bacteroidota</taxon>
        <taxon>Flavobacteriia</taxon>
        <taxon>Flavobacteriales</taxon>
        <taxon>Flavobacteriaceae</taxon>
        <taxon>Gillisia</taxon>
    </lineage>
</organism>
<dbReference type="RefSeq" id="WP_236133513.1">
    <property type="nucleotide sequence ID" value="NZ_JAKGTH010000007.1"/>
</dbReference>
<protein>
    <recommendedName>
        <fullName evidence="3">Lipocalin-like domain-containing protein</fullName>
    </recommendedName>
</protein>
<accession>A0ABS9EEU4</accession>
<dbReference type="EMBL" id="JAKGTH010000007">
    <property type="protein sequence ID" value="MCF4101366.1"/>
    <property type="molecule type" value="Genomic_DNA"/>
</dbReference>
<evidence type="ECO:0000313" key="2">
    <source>
        <dbReference type="Proteomes" id="UP001179363"/>
    </source>
</evidence>
<evidence type="ECO:0008006" key="3">
    <source>
        <dbReference type="Google" id="ProtNLM"/>
    </source>
</evidence>
<dbReference type="Proteomes" id="UP001179363">
    <property type="component" value="Unassembled WGS sequence"/>
</dbReference>